<dbReference type="EMBL" id="JACIEN010000001">
    <property type="protein sequence ID" value="MBB4015605.1"/>
    <property type="molecule type" value="Genomic_DNA"/>
</dbReference>
<dbReference type="InterPro" id="IPR045932">
    <property type="entry name" value="DUF6352"/>
</dbReference>
<dbReference type="Pfam" id="PF19879">
    <property type="entry name" value="DUF6352"/>
    <property type="match status" value="1"/>
</dbReference>
<protein>
    <submittedName>
        <fullName evidence="1">Uncharacterized protein</fullName>
    </submittedName>
</protein>
<gene>
    <name evidence="1" type="ORF">GGR16_000611</name>
</gene>
<keyword evidence="2" id="KW-1185">Reference proteome</keyword>
<organism evidence="1 2">
    <name type="scientific">Chelatococcus caeni</name>
    <dbReference type="NCBI Taxonomy" id="1348468"/>
    <lineage>
        <taxon>Bacteria</taxon>
        <taxon>Pseudomonadati</taxon>
        <taxon>Pseudomonadota</taxon>
        <taxon>Alphaproteobacteria</taxon>
        <taxon>Hyphomicrobiales</taxon>
        <taxon>Chelatococcaceae</taxon>
        <taxon>Chelatococcus</taxon>
    </lineage>
</organism>
<accession>A0A840BQI5</accession>
<name>A0A840BQI5_9HYPH</name>
<reference evidence="1 2" key="1">
    <citation type="submission" date="2020-08" db="EMBL/GenBank/DDBJ databases">
        <title>Genomic Encyclopedia of Type Strains, Phase IV (KMG-IV): sequencing the most valuable type-strain genomes for metagenomic binning, comparative biology and taxonomic classification.</title>
        <authorList>
            <person name="Goeker M."/>
        </authorList>
    </citation>
    <scope>NUCLEOTIDE SEQUENCE [LARGE SCALE GENOMIC DNA]</scope>
    <source>
        <strain evidence="1 2">DSM 103737</strain>
    </source>
</reference>
<dbReference type="AlphaFoldDB" id="A0A840BQI5"/>
<dbReference type="Proteomes" id="UP000577362">
    <property type="component" value="Unassembled WGS sequence"/>
</dbReference>
<evidence type="ECO:0000313" key="1">
    <source>
        <dbReference type="EMBL" id="MBB4015605.1"/>
    </source>
</evidence>
<comment type="caution">
    <text evidence="1">The sequence shown here is derived from an EMBL/GenBank/DDBJ whole genome shotgun (WGS) entry which is preliminary data.</text>
</comment>
<proteinExistence type="predicted"/>
<sequence>MTDAANRDFWLSSGHVLLDRREDGGLVATDAFLKAYLARPELMPPEEACPAERALHARLMDDPFAAVSPVTLAQLADADARDNWRAFLSFRDRLLAAPTLQAAYVRMIRDGVGGIPPLFLNQLVHVLMRAALDGCEDAEVLRAGEIFFRPQKVTVHEGHLLLADAETIAMHEENRQASPLLAMLGGPAVSELDVLQPGETGYQERSDAFDMVLDLGGEAGGRAAIARCVEAFLRETLGHAVAVEPVPRIEDSDWRWFIGLDAEATAIGNALWRDEEVDGEASSRVLALFRLTLDPSVPVRPEVRGHPVYLIMAMDRGNLLRFKPQNLIAGLPLAADQPVH</sequence>
<dbReference type="RefSeq" id="WP_183315677.1">
    <property type="nucleotide sequence ID" value="NZ_JACIEN010000001.1"/>
</dbReference>
<evidence type="ECO:0000313" key="2">
    <source>
        <dbReference type="Proteomes" id="UP000577362"/>
    </source>
</evidence>